<feature type="compositionally biased region" description="Polar residues" evidence="1">
    <location>
        <begin position="141"/>
        <end position="151"/>
    </location>
</feature>
<feature type="compositionally biased region" description="Basic and acidic residues" evidence="1">
    <location>
        <begin position="257"/>
        <end position="267"/>
    </location>
</feature>
<comment type="caution">
    <text evidence="2">The sequence shown here is derived from an EMBL/GenBank/DDBJ whole genome shotgun (WGS) entry which is preliminary data.</text>
</comment>
<proteinExistence type="predicted"/>
<dbReference type="RefSeq" id="XP_070915494.1">
    <property type="nucleotide sequence ID" value="XM_071059393.1"/>
</dbReference>
<evidence type="ECO:0000313" key="3">
    <source>
        <dbReference type="Proteomes" id="UP001628179"/>
    </source>
</evidence>
<evidence type="ECO:0000313" key="2">
    <source>
        <dbReference type="EMBL" id="GAB1313763.1"/>
    </source>
</evidence>
<keyword evidence="3" id="KW-1185">Reference proteome</keyword>
<name>A0ABQ0G7M6_9PEZI</name>
<evidence type="ECO:0000256" key="1">
    <source>
        <dbReference type="SAM" id="MobiDB-lite"/>
    </source>
</evidence>
<organism evidence="2 3">
    <name type="scientific">Madurella fahalii</name>
    <dbReference type="NCBI Taxonomy" id="1157608"/>
    <lineage>
        <taxon>Eukaryota</taxon>
        <taxon>Fungi</taxon>
        <taxon>Dikarya</taxon>
        <taxon>Ascomycota</taxon>
        <taxon>Pezizomycotina</taxon>
        <taxon>Sordariomycetes</taxon>
        <taxon>Sordariomycetidae</taxon>
        <taxon>Sordariales</taxon>
        <taxon>Sordariales incertae sedis</taxon>
        <taxon>Madurella</taxon>
    </lineage>
</organism>
<feature type="region of interest" description="Disordered" evidence="1">
    <location>
        <begin position="116"/>
        <end position="323"/>
    </location>
</feature>
<feature type="region of interest" description="Disordered" evidence="1">
    <location>
        <begin position="1"/>
        <end position="23"/>
    </location>
</feature>
<protein>
    <submittedName>
        <fullName evidence="2">Uncharacterized protein</fullName>
    </submittedName>
</protein>
<dbReference type="EMBL" id="BAAFSV010000002">
    <property type="protein sequence ID" value="GAB1313763.1"/>
    <property type="molecule type" value="Genomic_DNA"/>
</dbReference>
<gene>
    <name evidence="2" type="ORF">MFIFM68171_03973</name>
</gene>
<feature type="compositionally biased region" description="Polar residues" evidence="1">
    <location>
        <begin position="166"/>
        <end position="185"/>
    </location>
</feature>
<feature type="region of interest" description="Disordered" evidence="1">
    <location>
        <begin position="53"/>
        <end position="74"/>
    </location>
</feature>
<sequence length="391" mass="42432">MVTSSSHPMETIVESSPEKARIPGASAEAMLFSVVRSSQLNTGVAMSTSTRATDVVDHRSGRSSSLKVPATRKASQLVREWVKRSNSSRAGSAAGPSSSETLKAQIRHLGGGRVEVAEAEEATPPTKNALAVPRTRRPQKNRPSSIDSRVTQWLDFYPEATEEAKSQSQLNQPSQAPSRSLPPNQSRHRHRSDSNGDLRPAPLRVPSLEKQGSRSPQSKALVRKNSKWKALPSLPGQQPDVAEQAASSTSANQGGKAESEREPRSQRQDGTAPLPVIRYGTPPPTPDSTTDGAARVLRTSDTRVTTPGTEPEMDTSAKGVPKRVDSDRLDRHTGQERVWLHVNYRGEAPFLHAWGLDITKLADRLEGLSILRDLMQAEKEKRGADAGGSHR</sequence>
<dbReference type="Proteomes" id="UP001628179">
    <property type="component" value="Unassembled WGS sequence"/>
</dbReference>
<reference evidence="2 3" key="1">
    <citation type="submission" date="2024-09" db="EMBL/GenBank/DDBJ databases">
        <title>Itraconazole resistance in Madurella fahalii resulting from another homologue of gene encoding cytochrome P450 14-alpha sterol demethylase (CYP51).</title>
        <authorList>
            <person name="Yoshioka I."/>
            <person name="Fahal A.H."/>
            <person name="Kaneko S."/>
            <person name="Yaguchi T."/>
        </authorList>
    </citation>
    <scope>NUCLEOTIDE SEQUENCE [LARGE SCALE GENOMIC DNA]</scope>
    <source>
        <strain evidence="2 3">IFM 68171</strain>
    </source>
</reference>
<feature type="compositionally biased region" description="Low complexity" evidence="1">
    <location>
        <begin position="84"/>
        <end position="99"/>
    </location>
</feature>
<feature type="region of interest" description="Disordered" evidence="1">
    <location>
        <begin position="83"/>
        <end position="102"/>
    </location>
</feature>
<accession>A0ABQ0G7M6</accession>
<dbReference type="GeneID" id="98174716"/>